<reference evidence="2" key="1">
    <citation type="submission" date="2025-08" db="UniProtKB">
        <authorList>
            <consortium name="RefSeq"/>
        </authorList>
    </citation>
    <scope>IDENTIFICATION</scope>
</reference>
<keyword evidence="1" id="KW-1185">Reference proteome</keyword>
<dbReference type="Proteomes" id="UP000694863">
    <property type="component" value="Unplaced"/>
</dbReference>
<sequence length="554" mass="60401">MAFTELLGLVGDRGRFQTLQIITLLLPSVLIPSHLLLENFTAASPGHRCWAPTLDNSSSRVLANLSLGALLNVSIPPGPHGAPQRCRRFQRPQWQLLDPNAPAANWSEAATEPCVDGWVYDRGTFTSTTVTQWNLVCQFEHLKPLGQSVYMAGILLGSTVWGLLSDRFGRKLPLSWCCLQMALSSTSAIFAPSFLVYCGLRFLDAFALAGVIMTSTTLKPSGTPISQSRVNCLAREHMSFPTLTAAGRSTAHHASPPPPPEGAEQAKTQLAACFLSRWLPESARWLITVGKSDRALQELKKVARINGHKEAYKTLTIEVLTSSMQEELASAKTSPSVLNLFRLPVLRRRTFGLLVVTFSLTFSYYGLVLDLQNLGSDVFLLQVLFGAVDFLGRAATPLLLKFFGRRLTLASTNSLAGVSILANVLVPQDLQALRLVLAVLGKGCFGISLTCYALYRTELFPTSLRMTAEGLLQTASRLGGVMGPLIKMTRQTLPLLPPLSYGVMPIASSFLLLLVPETQGLPLPDTVQSLERQKKSRPAWGDQQEVVSTVSTRL</sequence>
<name>A0AC55DMZ5_ECHTE</name>
<protein>
    <submittedName>
        <fullName evidence="2">Solute carrier family 22 member 11</fullName>
    </submittedName>
</protein>
<organism evidence="1 2">
    <name type="scientific">Echinops telfairi</name>
    <name type="common">Lesser hedgehog tenrec</name>
    <dbReference type="NCBI Taxonomy" id="9371"/>
    <lineage>
        <taxon>Eukaryota</taxon>
        <taxon>Metazoa</taxon>
        <taxon>Chordata</taxon>
        <taxon>Craniata</taxon>
        <taxon>Vertebrata</taxon>
        <taxon>Euteleostomi</taxon>
        <taxon>Mammalia</taxon>
        <taxon>Eutheria</taxon>
        <taxon>Afrotheria</taxon>
        <taxon>Tenrecidae</taxon>
        <taxon>Tenrecinae</taxon>
        <taxon>Echinops</taxon>
    </lineage>
</organism>
<evidence type="ECO:0000313" key="1">
    <source>
        <dbReference type="Proteomes" id="UP000694863"/>
    </source>
</evidence>
<gene>
    <name evidence="2" type="primary">SLC22A11</name>
</gene>
<dbReference type="RefSeq" id="XP_045153116.1">
    <property type="nucleotide sequence ID" value="XM_045297181.1"/>
</dbReference>
<evidence type="ECO:0000313" key="2">
    <source>
        <dbReference type="RefSeq" id="XP_045153116.1"/>
    </source>
</evidence>
<accession>A0AC55DMZ5</accession>
<proteinExistence type="predicted"/>